<dbReference type="SUPFAM" id="SSF51905">
    <property type="entry name" value="FAD/NAD(P)-binding domain"/>
    <property type="match status" value="1"/>
</dbReference>
<name>A0A1C3V9U1_9HYPH</name>
<reference evidence="4" key="1">
    <citation type="submission" date="2016-08" db="EMBL/GenBank/DDBJ databases">
        <authorList>
            <person name="Varghese N."/>
            <person name="Submissions Spin"/>
        </authorList>
    </citation>
    <scope>NUCLEOTIDE SEQUENCE [LARGE SCALE GENOMIC DNA]</scope>
    <source>
        <strain evidence="4">CCBAU 57015</strain>
    </source>
</reference>
<dbReference type="GO" id="GO:0016491">
    <property type="term" value="F:oxidoreductase activity"/>
    <property type="evidence" value="ECO:0007669"/>
    <property type="project" value="UniProtKB-KW"/>
</dbReference>
<dbReference type="Gene3D" id="3.30.9.10">
    <property type="entry name" value="D-Amino Acid Oxidase, subunit A, domain 2"/>
    <property type="match status" value="1"/>
</dbReference>
<feature type="domain" description="FAD dependent oxidoreductase" evidence="2">
    <location>
        <begin position="9"/>
        <end position="354"/>
    </location>
</feature>
<evidence type="ECO:0000313" key="3">
    <source>
        <dbReference type="EMBL" id="SCB24387.1"/>
    </source>
</evidence>
<dbReference type="GO" id="GO:0005737">
    <property type="term" value="C:cytoplasm"/>
    <property type="evidence" value="ECO:0007669"/>
    <property type="project" value="TreeGrafter"/>
</dbReference>
<dbReference type="InterPro" id="IPR036188">
    <property type="entry name" value="FAD/NAD-bd_sf"/>
</dbReference>
<dbReference type="EMBL" id="FMAC01000005">
    <property type="protein sequence ID" value="SCB24387.1"/>
    <property type="molecule type" value="Genomic_DNA"/>
</dbReference>
<dbReference type="Gene3D" id="3.50.50.60">
    <property type="entry name" value="FAD/NAD(P)-binding domain"/>
    <property type="match status" value="1"/>
</dbReference>
<dbReference type="PROSITE" id="PS51257">
    <property type="entry name" value="PROKAR_LIPOPROTEIN"/>
    <property type="match status" value="1"/>
</dbReference>
<evidence type="ECO:0000313" key="4">
    <source>
        <dbReference type="Proteomes" id="UP000186228"/>
    </source>
</evidence>
<keyword evidence="4" id="KW-1185">Reference proteome</keyword>
<gene>
    <name evidence="3" type="ORF">GA0061100_10556</name>
</gene>
<dbReference type="STRING" id="52131.GA0061100_10556"/>
<dbReference type="PANTHER" id="PTHR13847">
    <property type="entry name" value="SARCOSINE DEHYDROGENASE-RELATED"/>
    <property type="match status" value="1"/>
</dbReference>
<dbReference type="AlphaFoldDB" id="A0A1C3V9U1"/>
<accession>A0A1C3V9U1</accession>
<dbReference type="Pfam" id="PF01266">
    <property type="entry name" value="DAO"/>
    <property type="match status" value="1"/>
</dbReference>
<evidence type="ECO:0000259" key="2">
    <source>
        <dbReference type="Pfam" id="PF01266"/>
    </source>
</evidence>
<organism evidence="3 4">
    <name type="scientific">Rhizobium hainanense</name>
    <dbReference type="NCBI Taxonomy" id="52131"/>
    <lineage>
        <taxon>Bacteria</taxon>
        <taxon>Pseudomonadati</taxon>
        <taxon>Pseudomonadota</taxon>
        <taxon>Alphaproteobacteria</taxon>
        <taxon>Hyphomicrobiales</taxon>
        <taxon>Rhizobiaceae</taxon>
        <taxon>Rhizobium/Agrobacterium group</taxon>
        <taxon>Rhizobium</taxon>
    </lineage>
</organism>
<dbReference type="PANTHER" id="PTHR13847:SF289">
    <property type="entry name" value="GLYCINE OXIDASE"/>
    <property type="match status" value="1"/>
</dbReference>
<keyword evidence="1" id="KW-0560">Oxidoreductase</keyword>
<sequence length="375" mass="39691">MHAPTRPSKVVVVGGGIFGVSCAVHLARLGVQTTLINDGPLANGASGRSLAWLNSARRRSDAYHRLRLAGIDRYRTLSARYPDAAWLRFDGGLTWDADEADNDIAAVFDYERDLGYHAQLLTPGEIAKVTPGVDPRSVTRQGAIFNPGEGWVDLPSLIGILAEEFRSLGGEIVTDAGRAAVKVEDGRARGVTTASGARWAADAVLLAAGGEVPAIVAEAGPHIGDDTPIALLVRTKPIKHPLKAVLNTPRVAIRPTPEGAFALDSAWSEEEVIVKADGSYEIKPSTLEGLLQEASKVLEGNPKLEIGDYGVGPKPIPGDGEPVFGELQTIPGYFVAFSHSGATLGLIAGELLADEIATGKRHPLLAAFRPERFAR</sequence>
<dbReference type="Proteomes" id="UP000186228">
    <property type="component" value="Unassembled WGS sequence"/>
</dbReference>
<dbReference type="OrthoDB" id="8993739at2"/>
<dbReference type="InterPro" id="IPR006076">
    <property type="entry name" value="FAD-dep_OxRdtase"/>
</dbReference>
<proteinExistence type="predicted"/>
<protein>
    <submittedName>
        <fullName evidence="3">Glycine/D-amino acid oxidase</fullName>
    </submittedName>
</protein>
<evidence type="ECO:0000256" key="1">
    <source>
        <dbReference type="ARBA" id="ARBA00023002"/>
    </source>
</evidence>